<reference evidence="2 3" key="1">
    <citation type="submission" date="2015-06" db="EMBL/GenBank/DDBJ databases">
        <title>The Genome Sequence of Enterococcus hirae 88EA1.</title>
        <authorList>
            <consortium name="The Broad Institute Genomics Platform"/>
            <consortium name="The Broad Institute Genome Sequencing Center for Infectious Disease"/>
            <person name="Earl A.M."/>
            <person name="Van Tyne D."/>
            <person name="Lebreton F."/>
            <person name="Saavedra J.T."/>
            <person name="Gilmore M.S."/>
            <person name="Manson McGuire A."/>
            <person name="Clock S."/>
            <person name="Crupain M."/>
            <person name="Rangan U."/>
            <person name="Young S."/>
            <person name="Abouelleil A."/>
            <person name="Cao P."/>
            <person name="Chapman S.B."/>
            <person name="Griggs A."/>
            <person name="Priest M."/>
            <person name="Shea T."/>
            <person name="Wortman J."/>
            <person name="Nusbaum C."/>
            <person name="Birren B."/>
        </authorList>
    </citation>
    <scope>NUCLEOTIDE SEQUENCE [LARGE SCALE GENOMIC DNA]</scope>
    <source>
        <strain evidence="2 3">88EA1</strain>
    </source>
</reference>
<feature type="region of interest" description="Disordered" evidence="1">
    <location>
        <begin position="34"/>
        <end position="56"/>
    </location>
</feature>
<comment type="caution">
    <text evidence="2">The sequence shown here is derived from an EMBL/GenBank/DDBJ whole genome shotgun (WGS) entry which is preliminary data.</text>
</comment>
<organism evidence="2 3">
    <name type="scientific">Enterococcus hirae</name>
    <dbReference type="NCBI Taxonomy" id="1354"/>
    <lineage>
        <taxon>Bacteria</taxon>
        <taxon>Bacillati</taxon>
        <taxon>Bacillota</taxon>
        <taxon>Bacilli</taxon>
        <taxon>Lactobacillales</taxon>
        <taxon>Enterococcaceae</taxon>
        <taxon>Enterococcus</taxon>
    </lineage>
</organism>
<protein>
    <submittedName>
        <fullName evidence="2">Uncharacterized protein</fullName>
    </submittedName>
</protein>
<evidence type="ECO:0000256" key="1">
    <source>
        <dbReference type="SAM" id="MobiDB-lite"/>
    </source>
</evidence>
<dbReference type="EMBL" id="LESJ01000005">
    <property type="protein sequence ID" value="RBT68599.1"/>
    <property type="molecule type" value="Genomic_DNA"/>
</dbReference>
<evidence type="ECO:0000313" key="3">
    <source>
        <dbReference type="Proteomes" id="UP000253498"/>
    </source>
</evidence>
<name>A0A366UGY4_ENTHR</name>
<accession>A0A366UGY4</accession>
<gene>
    <name evidence="2" type="ORF">EB03_01733</name>
</gene>
<dbReference type="RefSeq" id="WP_179293179.1">
    <property type="nucleotide sequence ID" value="NZ_CP122304.1"/>
</dbReference>
<evidence type="ECO:0000313" key="2">
    <source>
        <dbReference type="EMBL" id="RBT68599.1"/>
    </source>
</evidence>
<dbReference type="AlphaFoldDB" id="A0A366UGY4"/>
<sequence length="56" mass="6772">MSFWGFEQESDEVVLTYVNCHVRCLREAARLEMKKRRAKNAKNKKQSYNRKKVTHK</sequence>
<proteinExistence type="predicted"/>
<dbReference type="Proteomes" id="UP000253498">
    <property type="component" value="Unassembled WGS sequence"/>
</dbReference>